<dbReference type="Gene3D" id="3.30.730.10">
    <property type="entry name" value="AP2/ERF domain"/>
    <property type="match status" value="1"/>
</dbReference>
<evidence type="ECO:0000256" key="3">
    <source>
        <dbReference type="ARBA" id="ARBA00023015"/>
    </source>
</evidence>
<evidence type="ECO:0000256" key="5">
    <source>
        <dbReference type="ARBA" id="ARBA00023159"/>
    </source>
</evidence>
<keyword evidence="4" id="KW-0238">DNA-binding</keyword>
<evidence type="ECO:0000256" key="9">
    <source>
        <dbReference type="SAM" id="MobiDB-lite"/>
    </source>
</evidence>
<keyword evidence="2" id="KW-0936">Ethylene signaling pathway</keyword>
<dbReference type="PANTHER" id="PTHR31657">
    <property type="entry name" value="ETHYLENE-RESPONSIVE TRANSCRIPTION FACTOR ERF061"/>
    <property type="match status" value="1"/>
</dbReference>
<feature type="compositionally biased region" description="Low complexity" evidence="9">
    <location>
        <begin position="333"/>
        <end position="343"/>
    </location>
</feature>
<dbReference type="InterPro" id="IPR001471">
    <property type="entry name" value="AP2/ERF_dom"/>
</dbReference>
<evidence type="ECO:0000256" key="2">
    <source>
        <dbReference type="ARBA" id="ARBA00022745"/>
    </source>
</evidence>
<feature type="region of interest" description="Disordered" evidence="9">
    <location>
        <begin position="84"/>
        <end position="104"/>
    </location>
</feature>
<feature type="domain" description="AP2/ERF" evidence="10">
    <location>
        <begin position="209"/>
        <end position="266"/>
    </location>
</feature>
<reference evidence="11" key="1">
    <citation type="submission" date="2018-05" db="EMBL/GenBank/DDBJ databases">
        <title>Full-length coding sequences of AP2/ERF genes and FaMYB98 from 'Yuexin' strawberry (Fragaria x ananassa).</title>
        <authorList>
            <person name="Zhang Y."/>
            <person name="Yin X."/>
            <person name="Xiao Y."/>
            <person name="Chen K."/>
        </authorList>
    </citation>
    <scope>NUCLEOTIDE SEQUENCE</scope>
</reference>
<evidence type="ECO:0000256" key="1">
    <source>
        <dbReference type="ARBA" id="ARBA00004123"/>
    </source>
</evidence>
<evidence type="ECO:0000256" key="8">
    <source>
        <dbReference type="ARBA" id="ARBA00024343"/>
    </source>
</evidence>
<feature type="region of interest" description="Disordered" evidence="9">
    <location>
        <begin position="183"/>
        <end position="207"/>
    </location>
</feature>
<name>A0A3Q8TB16_FRAAN</name>
<dbReference type="CDD" id="cd00018">
    <property type="entry name" value="AP2"/>
    <property type="match status" value="1"/>
</dbReference>
<dbReference type="GO" id="GO:0005634">
    <property type="term" value="C:nucleus"/>
    <property type="evidence" value="ECO:0007669"/>
    <property type="project" value="UniProtKB-SubCell"/>
</dbReference>
<comment type="similarity">
    <text evidence="8">Belongs to the AP2/ERF transcription factor family. ERF subfamily.</text>
</comment>
<evidence type="ECO:0000256" key="4">
    <source>
        <dbReference type="ARBA" id="ARBA00023125"/>
    </source>
</evidence>
<sequence>MDDDFPKKETFIPKQLPYFPGIASSTGSNFLGDPAGWEIGGLKSSLSPESSTSSSADEVTGNSTLINNTYPFVPVNFLETIPKADHVSDQPPTSPASLSSKPSKLPNLTLFLQEPTTLLDPSSTKKCDDSMLSSLTPTFPIPHLEHCQTGFDQWLKISQTLANNPSKGFNDYWLSATKTQPMKCSGRSRFQNQQEKQPSAPIPSAQGKLYRGVRQRHWGKWVAEIRLPRNRTRVWLGTFDTAEEAASAYDTAAYMLRGEYAHLNFPDSKHQLKANALNGSTSTTAALLEAKLQLAISQQANKKTNNMESSSSSSPPSPKKKKQSSADDRDQKNSNLIINSNLISQNPSTRKEWQYGSDQVIFESKKSQDVISSSDMDAVQLSRMPSLDMDMIWDALLVSD</sequence>
<keyword evidence="5" id="KW-0010">Activator</keyword>
<comment type="subcellular location">
    <subcellularLocation>
        <location evidence="1">Nucleus</location>
    </subcellularLocation>
</comment>
<feature type="region of interest" description="Disordered" evidence="9">
    <location>
        <begin position="301"/>
        <end position="343"/>
    </location>
</feature>
<dbReference type="GO" id="GO:0000976">
    <property type="term" value="F:transcription cis-regulatory region binding"/>
    <property type="evidence" value="ECO:0007669"/>
    <property type="project" value="UniProtKB-ARBA"/>
</dbReference>
<evidence type="ECO:0000256" key="6">
    <source>
        <dbReference type="ARBA" id="ARBA00023163"/>
    </source>
</evidence>
<dbReference type="AlphaFoldDB" id="A0A3Q8TB16"/>
<dbReference type="Pfam" id="PF00847">
    <property type="entry name" value="AP2"/>
    <property type="match status" value="1"/>
</dbReference>
<dbReference type="SUPFAM" id="SSF54171">
    <property type="entry name" value="DNA-binding domain"/>
    <property type="match status" value="1"/>
</dbReference>
<evidence type="ECO:0000256" key="7">
    <source>
        <dbReference type="ARBA" id="ARBA00023242"/>
    </source>
</evidence>
<feature type="compositionally biased region" description="Low complexity" evidence="9">
    <location>
        <begin position="44"/>
        <end position="55"/>
    </location>
</feature>
<dbReference type="GO" id="GO:0009873">
    <property type="term" value="P:ethylene-activated signaling pathway"/>
    <property type="evidence" value="ECO:0007669"/>
    <property type="project" value="UniProtKB-KW"/>
</dbReference>
<dbReference type="PROSITE" id="PS51032">
    <property type="entry name" value="AP2_ERF"/>
    <property type="match status" value="1"/>
</dbReference>
<keyword evidence="6" id="KW-0804">Transcription</keyword>
<evidence type="ECO:0000313" key="11">
    <source>
        <dbReference type="EMBL" id="AZL19404.1"/>
    </source>
</evidence>
<dbReference type="PRINTS" id="PR00367">
    <property type="entry name" value="ETHRSPELEMNT"/>
</dbReference>
<dbReference type="InterPro" id="IPR016177">
    <property type="entry name" value="DNA-bd_dom_sf"/>
</dbReference>
<proteinExistence type="evidence at transcript level"/>
<keyword evidence="7" id="KW-0539">Nucleus</keyword>
<dbReference type="FunFam" id="3.30.730.10:FF:000001">
    <property type="entry name" value="Ethylene-responsive transcription factor 2"/>
    <property type="match status" value="1"/>
</dbReference>
<protein>
    <submittedName>
        <fullName evidence="11">Transcription factor ERF2</fullName>
    </submittedName>
</protein>
<dbReference type="GO" id="GO:0003700">
    <property type="term" value="F:DNA-binding transcription factor activity"/>
    <property type="evidence" value="ECO:0007669"/>
    <property type="project" value="InterPro"/>
</dbReference>
<dbReference type="InterPro" id="IPR036955">
    <property type="entry name" value="AP2/ERF_dom_sf"/>
</dbReference>
<feature type="region of interest" description="Disordered" evidence="9">
    <location>
        <begin position="41"/>
        <end position="61"/>
    </location>
</feature>
<dbReference type="SMART" id="SM00380">
    <property type="entry name" value="AP2"/>
    <property type="match status" value="1"/>
</dbReference>
<dbReference type="PANTHER" id="PTHR31657:SF40">
    <property type="entry name" value="ETHYLENE-RESPONSIVE TRANSCRIPTION FACTOR ERF062"/>
    <property type="match status" value="1"/>
</dbReference>
<dbReference type="EMBL" id="MH332904">
    <property type="protein sequence ID" value="AZL19404.1"/>
    <property type="molecule type" value="mRNA"/>
</dbReference>
<evidence type="ECO:0000259" key="10">
    <source>
        <dbReference type="PROSITE" id="PS51032"/>
    </source>
</evidence>
<accession>A0A3Q8TB16</accession>
<keyword evidence="3" id="KW-0805">Transcription regulation</keyword>
<feature type="compositionally biased region" description="Low complexity" evidence="9">
    <location>
        <begin position="95"/>
        <end position="104"/>
    </location>
</feature>
<organism evidence="11">
    <name type="scientific">Fragaria ananassa</name>
    <name type="common">Strawberry</name>
    <name type="synonym">Fragaria chiloensis x Fragaria virginiana</name>
    <dbReference type="NCBI Taxonomy" id="3747"/>
    <lineage>
        <taxon>Eukaryota</taxon>
        <taxon>Viridiplantae</taxon>
        <taxon>Streptophyta</taxon>
        <taxon>Embryophyta</taxon>
        <taxon>Tracheophyta</taxon>
        <taxon>Spermatophyta</taxon>
        <taxon>Magnoliopsida</taxon>
        <taxon>eudicotyledons</taxon>
        <taxon>Gunneridae</taxon>
        <taxon>Pentapetalae</taxon>
        <taxon>rosids</taxon>
        <taxon>fabids</taxon>
        <taxon>Rosales</taxon>
        <taxon>Rosaceae</taxon>
        <taxon>Rosoideae</taxon>
        <taxon>Potentilleae</taxon>
        <taxon>Fragariinae</taxon>
        <taxon>Fragaria</taxon>
    </lineage>
</organism>
<feature type="compositionally biased region" description="Polar residues" evidence="9">
    <location>
        <begin position="183"/>
        <end position="197"/>
    </location>
</feature>
<dbReference type="InterPro" id="IPR051758">
    <property type="entry name" value="ERF/AP2-like"/>
</dbReference>